<sequence>METEKEYRQSVESGRERRFDSKAGEQIFESHYIDGKKEGEEWEIFEDGRTLRNRTTRHYRNGKLDGSYHVESTRDGKPYITIEGQYTTARNRDVGNSTTPPMTQPMNGMNDFLFSQVDFIKLPPKVRTFGKRCYICK</sequence>
<dbReference type="AlphaFoldDB" id="A0A6N2SYA7"/>
<dbReference type="SUPFAM" id="SSF82185">
    <property type="entry name" value="Histone H3 K4-specific methyltransferase SET7/9 N-terminal domain"/>
    <property type="match status" value="1"/>
</dbReference>
<feature type="region of interest" description="Disordered" evidence="1">
    <location>
        <begin position="1"/>
        <end position="22"/>
    </location>
</feature>
<evidence type="ECO:0008006" key="3">
    <source>
        <dbReference type="Google" id="ProtNLM"/>
    </source>
</evidence>
<accession>A0A6N2SYA7</accession>
<reference evidence="2" key="1">
    <citation type="submission" date="2019-11" db="EMBL/GenBank/DDBJ databases">
        <authorList>
            <person name="Feng L."/>
        </authorList>
    </citation>
    <scope>NUCLEOTIDE SEQUENCE</scope>
    <source>
        <strain evidence="2">BovatusLFYP28</strain>
    </source>
</reference>
<proteinExistence type="predicted"/>
<evidence type="ECO:0000256" key="1">
    <source>
        <dbReference type="SAM" id="MobiDB-lite"/>
    </source>
</evidence>
<name>A0A6N2SYA7_BACOV</name>
<gene>
    <name evidence="2" type="ORF">BOLFYP28_00950</name>
</gene>
<protein>
    <recommendedName>
        <fullName evidence="3">MORN repeat variant</fullName>
    </recommendedName>
</protein>
<dbReference type="Gene3D" id="2.20.110.10">
    <property type="entry name" value="Histone H3 K4-specific methyltransferase SET7/9 N-terminal domain"/>
    <property type="match status" value="1"/>
</dbReference>
<evidence type="ECO:0000313" key="2">
    <source>
        <dbReference type="EMBL" id="VYS98126.1"/>
    </source>
</evidence>
<organism evidence="2">
    <name type="scientific">Bacteroides ovatus</name>
    <dbReference type="NCBI Taxonomy" id="28116"/>
    <lineage>
        <taxon>Bacteria</taxon>
        <taxon>Pseudomonadati</taxon>
        <taxon>Bacteroidota</taxon>
        <taxon>Bacteroidia</taxon>
        <taxon>Bacteroidales</taxon>
        <taxon>Bacteroidaceae</taxon>
        <taxon>Bacteroides</taxon>
    </lineage>
</organism>
<dbReference type="EMBL" id="CACRTD010000022">
    <property type="protein sequence ID" value="VYS98126.1"/>
    <property type="molecule type" value="Genomic_DNA"/>
</dbReference>